<dbReference type="EMBL" id="CAJOBE010010933">
    <property type="protein sequence ID" value="CAF4119957.1"/>
    <property type="molecule type" value="Genomic_DNA"/>
</dbReference>
<evidence type="ECO:0000313" key="1">
    <source>
        <dbReference type="EMBL" id="CAF0862564.1"/>
    </source>
</evidence>
<dbReference type="Proteomes" id="UP000663823">
    <property type="component" value="Unassembled WGS sequence"/>
</dbReference>
<protein>
    <submittedName>
        <fullName evidence="1">Uncharacterized protein</fullName>
    </submittedName>
</protein>
<dbReference type="Proteomes" id="UP000663882">
    <property type="component" value="Unassembled WGS sequence"/>
</dbReference>
<comment type="caution">
    <text evidence="1">The sequence shown here is derived from an EMBL/GenBank/DDBJ whole genome shotgun (WGS) entry which is preliminary data.</text>
</comment>
<dbReference type="AlphaFoldDB" id="A0A813XAL8"/>
<name>A0A813XAL8_9BILA</name>
<dbReference type="Proteomes" id="UP000663874">
    <property type="component" value="Unassembled WGS sequence"/>
</dbReference>
<dbReference type="EMBL" id="CAJNOO010000219">
    <property type="protein sequence ID" value="CAF0862564.1"/>
    <property type="molecule type" value="Genomic_DNA"/>
</dbReference>
<dbReference type="EMBL" id="CAJNOU010001377">
    <property type="protein sequence ID" value="CAF1195111.1"/>
    <property type="molecule type" value="Genomic_DNA"/>
</dbReference>
<organism evidence="1 5">
    <name type="scientific">Rotaria sordida</name>
    <dbReference type="NCBI Taxonomy" id="392033"/>
    <lineage>
        <taxon>Eukaryota</taxon>
        <taxon>Metazoa</taxon>
        <taxon>Spiralia</taxon>
        <taxon>Gnathifera</taxon>
        <taxon>Rotifera</taxon>
        <taxon>Eurotatoria</taxon>
        <taxon>Bdelloidea</taxon>
        <taxon>Philodinida</taxon>
        <taxon>Philodinidae</taxon>
        <taxon>Rotaria</taxon>
    </lineage>
</organism>
<sequence>MILRQNSLAFSAVNTSKLSRTNRRTLYIGIKYKHLLSEYEQQIKYLFTTEHYKQFKRFNRSSCKDDRHNFK</sequence>
<dbReference type="Proteomes" id="UP000663889">
    <property type="component" value="Unassembled WGS sequence"/>
</dbReference>
<accession>A0A813XAL8</accession>
<evidence type="ECO:0000313" key="4">
    <source>
        <dbReference type="EMBL" id="CAF4119957.1"/>
    </source>
</evidence>
<evidence type="ECO:0000313" key="3">
    <source>
        <dbReference type="EMBL" id="CAF4068294.1"/>
    </source>
</evidence>
<proteinExistence type="predicted"/>
<dbReference type="EMBL" id="CAJOAX010010061">
    <property type="protein sequence ID" value="CAF4068294.1"/>
    <property type="molecule type" value="Genomic_DNA"/>
</dbReference>
<evidence type="ECO:0000313" key="5">
    <source>
        <dbReference type="Proteomes" id="UP000663882"/>
    </source>
</evidence>
<reference evidence="1" key="1">
    <citation type="submission" date="2021-02" db="EMBL/GenBank/DDBJ databases">
        <authorList>
            <person name="Nowell W R."/>
        </authorList>
    </citation>
    <scope>NUCLEOTIDE SEQUENCE</scope>
</reference>
<gene>
    <name evidence="4" type="ORF">FNK824_LOCUS32254</name>
    <name evidence="3" type="ORF">OTI717_LOCUS32522</name>
    <name evidence="1" type="ORF">RFH988_LOCUS7049</name>
    <name evidence="2" type="ORF">SEV965_LOCUS20820</name>
</gene>
<evidence type="ECO:0000313" key="2">
    <source>
        <dbReference type="EMBL" id="CAF1195111.1"/>
    </source>
</evidence>